<reference evidence="4" key="1">
    <citation type="submission" date="2019-04" db="EMBL/GenBank/DDBJ databases">
        <authorList>
            <person name="Melise S."/>
            <person name="Noan J."/>
            <person name="Okalmin O."/>
        </authorList>
    </citation>
    <scope>NUCLEOTIDE SEQUENCE</scope>
    <source>
        <strain evidence="4">FN9</strain>
    </source>
</reference>
<dbReference type="EMBL" id="CAJPIJ010000076">
    <property type="protein sequence ID" value="CAG1968241.1"/>
    <property type="molecule type" value="Genomic_DNA"/>
</dbReference>
<dbReference type="InterPro" id="IPR052895">
    <property type="entry name" value="HetReg/Transcr_Mod"/>
</dbReference>
<dbReference type="PANTHER" id="PTHR24148:SF81">
    <property type="entry name" value="HETEROKARYON INCOMPATIBILITY DOMAIN-CONTAINING PROTEIN"/>
    <property type="match status" value="1"/>
</dbReference>
<evidence type="ECO:0000313" key="3">
    <source>
        <dbReference type="EMBL" id="CAG1968241.1"/>
    </source>
</evidence>
<proteinExistence type="predicted"/>
<dbReference type="EMBL" id="CAAKMV010000124">
    <property type="protein sequence ID" value="VIO56429.1"/>
    <property type="molecule type" value="Genomic_DNA"/>
</dbReference>
<dbReference type="Proteomes" id="UP000746612">
    <property type="component" value="Unassembled WGS sequence"/>
</dbReference>
<gene>
    <name evidence="4" type="ORF">FUG_LOCUS211574</name>
    <name evidence="3" type="ORF">MDCFG202_LOCUS51027</name>
</gene>
<dbReference type="AlphaFoldDB" id="A0A2H3GR86"/>
<reference evidence="3" key="2">
    <citation type="submission" date="2021-03" db="EMBL/GenBank/DDBJ databases">
        <authorList>
            <person name="Alouane T."/>
            <person name="Langin T."/>
            <person name="Bonhomme L."/>
        </authorList>
    </citation>
    <scope>NUCLEOTIDE SEQUENCE</scope>
    <source>
        <strain evidence="3">MDC_Fg202</strain>
    </source>
</reference>
<evidence type="ECO:0000313" key="5">
    <source>
        <dbReference type="Proteomes" id="UP000746612"/>
    </source>
</evidence>
<dbReference type="InterPro" id="IPR010730">
    <property type="entry name" value="HET"/>
</dbReference>
<protein>
    <recommendedName>
        <fullName evidence="2">Heterokaryon incompatibility domain-containing protein</fullName>
    </recommendedName>
</protein>
<evidence type="ECO:0000259" key="2">
    <source>
        <dbReference type="Pfam" id="PF06985"/>
    </source>
</evidence>
<feature type="domain" description="Heterokaryon incompatibility" evidence="2">
    <location>
        <begin position="179"/>
        <end position="274"/>
    </location>
</feature>
<dbReference type="PANTHER" id="PTHR24148">
    <property type="entry name" value="ANKYRIN REPEAT DOMAIN-CONTAINING PROTEIN 39 HOMOLOG-RELATED"/>
    <property type="match status" value="1"/>
</dbReference>
<accession>A0A2H3GR86</accession>
<feature type="region of interest" description="Disordered" evidence="1">
    <location>
        <begin position="98"/>
        <end position="119"/>
    </location>
</feature>
<sequence>MHNWHSSNCGRPDVVVYEGLGVPVCMDCGEMAQPYDVGNDHQDELDIPNGPKRSAMRLNWPPSVPYSDDAYQHDKGKSLSKAMEQYLEQLYCQNRTGNATAHSLPSESFDRPQDQASSGIKSTYIPLQGTKIRVLRLSRGRFGSPLHGNLETINLHNEEPKTEEPGILRVDDDQDRTPYEAISYTWATISGNRQKDHAIFIGKSWSMLPITENCFDALTSCRLEDEDRYLWVDSICINQSDISERTHQVGLMRQIYSAANRVLIYLSVDHTSSDPATVNDDPETLCLNPYFSRIWVVQEIGSAKKAIVLYKRQSMGWDFFHTNLQRLMTRKWVRHFGRARQIDDAESFLALLEDTWDCHATDPRDKVFALLGLWKESLEPDYTLSPQAVYIGLASRFVTDRDERLAGRVLDMASQDHSMTGLPSWVPDWSVKSQQLHRRAWKKKSSLPSTTISSGRSKRQKFRIHSNTGSLCAVAAEIDILEPYLQKGFRVTTDGLATATVGQIQVSMPLHVTSKCKPTDSIFEAYEYEFFLILRKKTDTYIYTFVGLCDYNVLATTETTRVDAIRYIKDWAWLLDGQKTWSWSKLSNWERTHKCWLNLKEQQRFERRICFRRLIHKAHFLKQIRELAEAARHILSDYDGDKNRLLAFFSRSWTTVCQRWRIADDLQVSLQLKHRNEIRHFLPGYKSLDSSPKFLETTELEPSMWLPISSHWFHWIEHYGKDWLYSYYEPLAACIEKEIPLPHLSLVSTFDERMSLFLKTDLETGLRQLQLVAHSYPLIAPEMAKKSRSYLLNTNYSFNFRSVQLEAFLRWLSKPWSPNISVLRSEGNLESLLIWEAMFDNRNQIDVIHKLLDESFDKHLSLLSTSCDKMLFTKFFNLVFREQFELVWIFVLHNSEKTTKVIDKFSLFNLGPQLTRTFWWRFHRSIVRVFEILGESSPTDDQIEQKWYDCLDCVSQGKPPPRVASHPLPGLEPELILRPQYEHRDFHSERLVDFISKITYHGSFISTRCPTTSEGLENTDKDSHSAPETDFAKEQLSEIVYSEIERLRLPEKVFAFLFSGIRADKEPRELAYTMFEAMVAGKKSLVLGSNIVEGWRQEEEQWKTVEAYVSDSEWHMTSLKLKLIGGIAASGEERDSWGIYQEIVIV</sequence>
<evidence type="ECO:0000313" key="4">
    <source>
        <dbReference type="EMBL" id="VIO56429.1"/>
    </source>
</evidence>
<dbReference type="Pfam" id="PF06985">
    <property type="entry name" value="HET"/>
    <property type="match status" value="1"/>
</dbReference>
<name>A0A2H3GR86_GIBZA</name>
<evidence type="ECO:0000256" key="1">
    <source>
        <dbReference type="SAM" id="MobiDB-lite"/>
    </source>
</evidence>
<organism evidence="3 5">
    <name type="scientific">Gibberella zeae</name>
    <name type="common">Wheat head blight fungus</name>
    <name type="synonym">Fusarium graminearum</name>
    <dbReference type="NCBI Taxonomy" id="5518"/>
    <lineage>
        <taxon>Eukaryota</taxon>
        <taxon>Fungi</taxon>
        <taxon>Dikarya</taxon>
        <taxon>Ascomycota</taxon>
        <taxon>Pezizomycotina</taxon>
        <taxon>Sordariomycetes</taxon>
        <taxon>Hypocreomycetidae</taxon>
        <taxon>Hypocreales</taxon>
        <taxon>Nectriaceae</taxon>
        <taxon>Fusarium</taxon>
    </lineage>
</organism>